<evidence type="ECO:0000313" key="1">
    <source>
        <dbReference type="EMBL" id="AUG29410.1"/>
    </source>
</evidence>
<dbReference type="Proteomes" id="UP000233276">
    <property type="component" value="Chromosome"/>
</dbReference>
<organism evidence="1 2">
    <name type="scientific">Microbacterium hominis</name>
    <dbReference type="NCBI Taxonomy" id="162426"/>
    <lineage>
        <taxon>Bacteria</taxon>
        <taxon>Bacillati</taxon>
        <taxon>Actinomycetota</taxon>
        <taxon>Actinomycetes</taxon>
        <taxon>Micrococcales</taxon>
        <taxon>Microbacteriaceae</taxon>
        <taxon>Microbacterium</taxon>
    </lineage>
</organism>
<reference evidence="1 2" key="1">
    <citation type="submission" date="2017-12" db="EMBL/GenBank/DDBJ databases">
        <title>Isolation and characterization of estrogens degradatiion strain Microbacterium hominis SJTG1.</title>
        <authorList>
            <person name="Xiong W."/>
            <person name="Yin C."/>
            <person name="Zheng D."/>
            <person name="Liang R."/>
        </authorList>
    </citation>
    <scope>NUCLEOTIDE SEQUENCE [LARGE SCALE GENOMIC DNA]</scope>
    <source>
        <strain evidence="1 2">SJTG1</strain>
    </source>
</reference>
<dbReference type="AlphaFoldDB" id="A0A2K9D726"/>
<sequence length="406" mass="44652">MEHAGLAGKRPKHLSTDRDTALARIDHQWQAKLDLLGVLASWRTVTAEQFAALTDRHLSDSHVSRALGDMFALDLIDTGSLWMPGASGDAAVRARMLRPSASHAFDQLMKPRMTYSEWVSVTAGEKFLTGGQYDRHNVLTTELILRVAELLPVATALGERQSLMRDIAYTATGADVPPALANSQKAGDAVIVRGDGVRIVVEMTASWSKAAEQKAFLWAEAMERRPLDDAGFIVVFVVADRTNAGRGSRRSLDAEVRKGISRATRFRPGSIHNRTAGRMLVVDWRDWFPARHEVSDEFLFLSAQRPTGPAGGWEDVSLLDGSAIRPPQRMYAPTAVAHYAAGLRLVPHQLRRGRQPRNLSDITLQRFGFKEPPHLILDPASGAPRDNADRGYGATAATKVPERLVF</sequence>
<dbReference type="KEGG" id="mhos:CXR34_08020"/>
<accession>A0A2K9D726</accession>
<protein>
    <submittedName>
        <fullName evidence="1">Uncharacterized protein</fullName>
    </submittedName>
</protein>
<evidence type="ECO:0000313" key="2">
    <source>
        <dbReference type="Proteomes" id="UP000233276"/>
    </source>
</evidence>
<proteinExistence type="predicted"/>
<name>A0A2K9D726_9MICO</name>
<dbReference type="EMBL" id="CP025299">
    <property type="protein sequence ID" value="AUG29410.1"/>
    <property type="molecule type" value="Genomic_DNA"/>
</dbReference>
<gene>
    <name evidence="1" type="ORF">CXR34_08020</name>
</gene>